<dbReference type="PANTHER" id="PTHR15615">
    <property type="match status" value="1"/>
</dbReference>
<dbReference type="GO" id="GO:0019901">
    <property type="term" value="F:protein kinase binding"/>
    <property type="evidence" value="ECO:0007669"/>
    <property type="project" value="InterPro"/>
</dbReference>
<proteinExistence type="predicted"/>
<evidence type="ECO:0000313" key="2">
    <source>
        <dbReference type="EMBL" id="EDK36589.2"/>
    </source>
</evidence>
<protein>
    <recommendedName>
        <fullName evidence="4">Cyclin</fullName>
    </recommendedName>
</protein>
<evidence type="ECO:0000256" key="1">
    <source>
        <dbReference type="SAM" id="MobiDB-lite"/>
    </source>
</evidence>
<dbReference type="PANTHER" id="PTHR15615:SF122">
    <property type="entry name" value="CYCLIN"/>
    <property type="match status" value="1"/>
</dbReference>
<dbReference type="eggNOG" id="KOG1674">
    <property type="taxonomic scope" value="Eukaryota"/>
</dbReference>
<feature type="region of interest" description="Disordered" evidence="1">
    <location>
        <begin position="98"/>
        <end position="119"/>
    </location>
</feature>
<sequence>MVHEVDIAEIPLKRSEETFVDEPKSLLDVNDIELSFDLKHKVKNINSLHVFHAIVILRNTVEVIIKLQEDPQRFQDYRNSQLALLGIQIDDSGVPYIADSNSNNRSNKPDMTTPPHSPPLKIAKIVKEDSSNDFLKDATPESTELLDDGESVNATTSSYIPIELLLKEEFTEVSEPITGCSSKRIYREMQTTRKQKAAAQYSHLLKSFNLASEPTISVESFLMRINTYSSSTSVSVYIHAAFLIYKLAVIMDVLPLSMFNVHRVILSSIRCSTKKLEDVYQSQTNYATVVGVSKKDLFKLEVGFLFLCNFQLVVGEQILNDFVKSAYVDLLHTNANE</sequence>
<dbReference type="InterPro" id="IPR013922">
    <property type="entry name" value="Cyclin_PHO80-like"/>
</dbReference>
<dbReference type="VEuPathDB" id="FungiDB:PGUG_00687"/>
<dbReference type="OMA" id="FANEMSN"/>
<dbReference type="RefSeq" id="XP_001487310.2">
    <property type="nucleotide sequence ID" value="XM_001487260.1"/>
</dbReference>
<dbReference type="AlphaFoldDB" id="A5DBN2"/>
<dbReference type="GeneID" id="5129129"/>
<dbReference type="STRING" id="294746.A5DBN2"/>
<dbReference type="Proteomes" id="UP000001997">
    <property type="component" value="Unassembled WGS sequence"/>
</dbReference>
<dbReference type="GO" id="GO:0000307">
    <property type="term" value="C:cyclin-dependent protein kinase holoenzyme complex"/>
    <property type="evidence" value="ECO:0007669"/>
    <property type="project" value="TreeGrafter"/>
</dbReference>
<keyword evidence="3" id="KW-1185">Reference proteome</keyword>
<dbReference type="EMBL" id="CH408155">
    <property type="protein sequence ID" value="EDK36589.2"/>
    <property type="molecule type" value="Genomic_DNA"/>
</dbReference>
<reference evidence="2 3" key="1">
    <citation type="journal article" date="2009" name="Nature">
        <title>Evolution of pathogenicity and sexual reproduction in eight Candida genomes.</title>
        <authorList>
            <person name="Butler G."/>
            <person name="Rasmussen M.D."/>
            <person name="Lin M.F."/>
            <person name="Santos M.A."/>
            <person name="Sakthikumar S."/>
            <person name="Munro C.A."/>
            <person name="Rheinbay E."/>
            <person name="Grabherr M."/>
            <person name="Forche A."/>
            <person name="Reedy J.L."/>
            <person name="Agrafioti I."/>
            <person name="Arnaud M.B."/>
            <person name="Bates S."/>
            <person name="Brown A.J."/>
            <person name="Brunke S."/>
            <person name="Costanzo M.C."/>
            <person name="Fitzpatrick D.A."/>
            <person name="de Groot P.W."/>
            <person name="Harris D."/>
            <person name="Hoyer L.L."/>
            <person name="Hube B."/>
            <person name="Klis F.M."/>
            <person name="Kodira C."/>
            <person name="Lennard N."/>
            <person name="Logue M.E."/>
            <person name="Martin R."/>
            <person name="Neiman A.M."/>
            <person name="Nikolaou E."/>
            <person name="Quail M.A."/>
            <person name="Quinn J."/>
            <person name="Santos M.C."/>
            <person name="Schmitzberger F.F."/>
            <person name="Sherlock G."/>
            <person name="Shah P."/>
            <person name="Silverstein K.A."/>
            <person name="Skrzypek M.S."/>
            <person name="Soll D."/>
            <person name="Staggs R."/>
            <person name="Stansfield I."/>
            <person name="Stumpf M.P."/>
            <person name="Sudbery P.E."/>
            <person name="Srikantha T."/>
            <person name="Zeng Q."/>
            <person name="Berman J."/>
            <person name="Berriman M."/>
            <person name="Heitman J."/>
            <person name="Gow N.A."/>
            <person name="Lorenz M.C."/>
            <person name="Birren B.W."/>
            <person name="Kellis M."/>
            <person name="Cuomo C.A."/>
        </authorList>
    </citation>
    <scope>NUCLEOTIDE SEQUENCE [LARGE SCALE GENOMIC DNA]</scope>
    <source>
        <strain evidence="3">ATCC 6260 / CBS 566 / DSM 6381 / JCM 1539 / NBRC 10279 / NRRL Y-324</strain>
    </source>
</reference>
<feature type="compositionally biased region" description="Polar residues" evidence="1">
    <location>
        <begin position="99"/>
        <end position="110"/>
    </location>
</feature>
<accession>A5DBN2</accession>
<name>A5DBN2_PICGU</name>
<evidence type="ECO:0000313" key="3">
    <source>
        <dbReference type="Proteomes" id="UP000001997"/>
    </source>
</evidence>
<organism evidence="2 3">
    <name type="scientific">Meyerozyma guilliermondii (strain ATCC 6260 / CBS 566 / DSM 6381 / JCM 1539 / NBRC 10279 / NRRL Y-324)</name>
    <name type="common">Yeast</name>
    <name type="synonym">Candida guilliermondii</name>
    <dbReference type="NCBI Taxonomy" id="294746"/>
    <lineage>
        <taxon>Eukaryota</taxon>
        <taxon>Fungi</taxon>
        <taxon>Dikarya</taxon>
        <taxon>Ascomycota</taxon>
        <taxon>Saccharomycotina</taxon>
        <taxon>Pichiomycetes</taxon>
        <taxon>Debaryomycetaceae</taxon>
        <taxon>Meyerozyma</taxon>
    </lineage>
</organism>
<dbReference type="HOGENOM" id="CLU_057447_0_0_1"/>
<gene>
    <name evidence="2" type="ORF">PGUG_00687</name>
</gene>
<dbReference type="OrthoDB" id="5304883at2759"/>
<dbReference type="InParanoid" id="A5DBN2"/>
<dbReference type="Gene3D" id="1.10.472.10">
    <property type="entry name" value="Cyclin-like"/>
    <property type="match status" value="1"/>
</dbReference>
<dbReference type="GO" id="GO:0005634">
    <property type="term" value="C:nucleus"/>
    <property type="evidence" value="ECO:0007669"/>
    <property type="project" value="TreeGrafter"/>
</dbReference>
<dbReference type="GO" id="GO:0016538">
    <property type="term" value="F:cyclin-dependent protein serine/threonine kinase regulator activity"/>
    <property type="evidence" value="ECO:0007669"/>
    <property type="project" value="TreeGrafter"/>
</dbReference>
<evidence type="ECO:0008006" key="4">
    <source>
        <dbReference type="Google" id="ProtNLM"/>
    </source>
</evidence>
<dbReference type="KEGG" id="pgu:PGUG_00687"/>
<dbReference type="Pfam" id="PF08613">
    <property type="entry name" value="Cyclin"/>
    <property type="match status" value="1"/>
</dbReference>